<protein>
    <submittedName>
        <fullName evidence="1">Uncharacterized protein</fullName>
    </submittedName>
</protein>
<accession>A0A6C0HED2</accession>
<reference evidence="1" key="1">
    <citation type="journal article" date="2020" name="Nature">
        <title>Giant virus diversity and host interactions through global metagenomics.</title>
        <authorList>
            <person name="Schulz F."/>
            <person name="Roux S."/>
            <person name="Paez-Espino D."/>
            <person name="Jungbluth S."/>
            <person name="Walsh D.A."/>
            <person name="Denef V.J."/>
            <person name="McMahon K.D."/>
            <person name="Konstantinidis K.T."/>
            <person name="Eloe-Fadrosh E.A."/>
            <person name="Kyrpides N.C."/>
            <person name="Woyke T."/>
        </authorList>
    </citation>
    <scope>NUCLEOTIDE SEQUENCE</scope>
    <source>
        <strain evidence="1">GVMAG-M-3300023179-97</strain>
    </source>
</reference>
<dbReference type="EMBL" id="MN739943">
    <property type="protein sequence ID" value="QHT78992.1"/>
    <property type="molecule type" value="Genomic_DNA"/>
</dbReference>
<sequence length="326" mass="39079">MKKKKSLSAPLTVRQCANIKSKKHPDAQCPFTASDGDFCFRHTKNPHRFQENIPLERKLSNKENKSIQTIQRFWKKHICFLRRKRQGPSCQYPELSDNATDIVTLDSVQFIPLLYRWSYADSKKHIWIFDIRSLSMLYSQENNKILMNPYTREPFPLSEHERFQKRCTQLRAHKYCLMHTNDLDLTEDQLWHQTLLDVTMKYDSLGYHISLDWFTKLSSVDHYLFYYELWELWNFKLNLAVSLKDKVVPRWNQESCLLFKWLPTQIKNKRDVKWWQKNLLEVLNRFVSAPLKEHKTLGALYGMTAFALISPRVREHYTWLVDQGDN</sequence>
<evidence type="ECO:0000313" key="1">
    <source>
        <dbReference type="EMBL" id="QHT78992.1"/>
    </source>
</evidence>
<proteinExistence type="predicted"/>
<organism evidence="1">
    <name type="scientific">viral metagenome</name>
    <dbReference type="NCBI Taxonomy" id="1070528"/>
    <lineage>
        <taxon>unclassified sequences</taxon>
        <taxon>metagenomes</taxon>
        <taxon>organismal metagenomes</taxon>
    </lineage>
</organism>
<name>A0A6C0HED2_9ZZZZ</name>
<dbReference type="AlphaFoldDB" id="A0A6C0HED2"/>